<sequence length="142" mass="15612">MSDGSLDANVLLRALIDDIPDQGRAARDLIRAGSQWFVDDVAVIEVVFVLGRAYGLDRSQQREATMGVLRQPSISASLDLFEDVFDLYVGHPKLSIQDCYLVVAAGQRRRAPLHTFDRKLANQTDAVLVTLPGSPPKPKPAR</sequence>
<reference evidence="7" key="1">
    <citation type="submission" date="2015-03" db="EMBL/GenBank/DDBJ databases">
        <title>Luteipulveratus halotolerans sp. nov., a novel actinobacterium (Dermacoccaceae) from Sarawak, Malaysia.</title>
        <authorList>
            <person name="Juboi H."/>
            <person name="Basik A."/>
            <person name="Shamsul S.S."/>
            <person name="Arnold P."/>
            <person name="Schmitt E.K."/>
            <person name="Sanglier J.-J."/>
            <person name="Yeo T."/>
        </authorList>
    </citation>
    <scope>NUCLEOTIDE SEQUENCE [LARGE SCALE GENOMIC DNA]</scope>
    <source>
        <strain evidence="7">C296001</strain>
    </source>
</reference>
<organism evidence="6 7">
    <name type="scientific">Luteipulveratus halotolerans</name>
    <dbReference type="NCBI Taxonomy" id="1631356"/>
    <lineage>
        <taxon>Bacteria</taxon>
        <taxon>Bacillati</taxon>
        <taxon>Actinomycetota</taxon>
        <taxon>Actinomycetes</taxon>
        <taxon>Micrococcales</taxon>
        <taxon>Dermacoccaceae</taxon>
        <taxon>Luteipulveratus</taxon>
    </lineage>
</organism>
<dbReference type="Pfam" id="PF01850">
    <property type="entry name" value="PIN"/>
    <property type="match status" value="1"/>
</dbReference>
<evidence type="ECO:0000256" key="3">
    <source>
        <dbReference type="ARBA" id="ARBA00022801"/>
    </source>
</evidence>
<comment type="caution">
    <text evidence="6">The sequence shown here is derived from an EMBL/GenBank/DDBJ whole genome shotgun (WGS) entry which is preliminary data.</text>
</comment>
<gene>
    <name evidence="6" type="ORF">VV01_13330</name>
</gene>
<dbReference type="GO" id="GO:0004518">
    <property type="term" value="F:nuclease activity"/>
    <property type="evidence" value="ECO:0007669"/>
    <property type="project" value="UniProtKB-KW"/>
</dbReference>
<dbReference type="InterPro" id="IPR029060">
    <property type="entry name" value="PIN-like_dom_sf"/>
</dbReference>
<accession>A0A0L6CK65</accession>
<dbReference type="SUPFAM" id="SSF88723">
    <property type="entry name" value="PIN domain-like"/>
    <property type="match status" value="1"/>
</dbReference>
<evidence type="ECO:0000313" key="6">
    <source>
        <dbReference type="EMBL" id="KNX37913.1"/>
    </source>
</evidence>
<dbReference type="AlphaFoldDB" id="A0A0L6CK65"/>
<dbReference type="Proteomes" id="UP000037397">
    <property type="component" value="Unassembled WGS sequence"/>
</dbReference>
<keyword evidence="7" id="KW-1185">Reference proteome</keyword>
<dbReference type="STRING" id="1631356.VV01_13330"/>
<evidence type="ECO:0000313" key="7">
    <source>
        <dbReference type="Proteomes" id="UP000037397"/>
    </source>
</evidence>
<evidence type="ECO:0000256" key="2">
    <source>
        <dbReference type="ARBA" id="ARBA00022723"/>
    </source>
</evidence>
<evidence type="ECO:0000256" key="4">
    <source>
        <dbReference type="ARBA" id="ARBA00022842"/>
    </source>
</evidence>
<keyword evidence="4" id="KW-0460">Magnesium</keyword>
<keyword evidence="1" id="KW-0540">Nuclease</keyword>
<dbReference type="InterPro" id="IPR002716">
    <property type="entry name" value="PIN_dom"/>
</dbReference>
<dbReference type="RefSeq" id="WP_050670310.1">
    <property type="nucleotide sequence ID" value="NZ_LAIR01000002.1"/>
</dbReference>
<evidence type="ECO:0000256" key="1">
    <source>
        <dbReference type="ARBA" id="ARBA00022722"/>
    </source>
</evidence>
<feature type="domain" description="PIN" evidence="5">
    <location>
        <begin position="6"/>
        <end position="122"/>
    </location>
</feature>
<dbReference type="Gene3D" id="3.40.50.1010">
    <property type="entry name" value="5'-nuclease"/>
    <property type="match status" value="1"/>
</dbReference>
<keyword evidence="3" id="KW-0378">Hydrolase</keyword>
<name>A0A0L6CK65_9MICO</name>
<protein>
    <recommendedName>
        <fullName evidence="5">PIN domain-containing protein</fullName>
    </recommendedName>
</protein>
<dbReference type="GO" id="GO:0046872">
    <property type="term" value="F:metal ion binding"/>
    <property type="evidence" value="ECO:0007669"/>
    <property type="project" value="UniProtKB-KW"/>
</dbReference>
<dbReference type="EMBL" id="LAIR01000002">
    <property type="protein sequence ID" value="KNX37913.1"/>
    <property type="molecule type" value="Genomic_DNA"/>
</dbReference>
<proteinExistence type="predicted"/>
<evidence type="ECO:0000259" key="5">
    <source>
        <dbReference type="Pfam" id="PF01850"/>
    </source>
</evidence>
<keyword evidence="2" id="KW-0479">Metal-binding</keyword>
<dbReference type="GO" id="GO:0016787">
    <property type="term" value="F:hydrolase activity"/>
    <property type="evidence" value="ECO:0007669"/>
    <property type="project" value="UniProtKB-KW"/>
</dbReference>